<proteinExistence type="predicted"/>
<keyword evidence="4" id="KW-1185">Reference proteome</keyword>
<dbReference type="OrthoDB" id="5318346at2759"/>
<evidence type="ECO:0000256" key="1">
    <source>
        <dbReference type="SAM" id="MobiDB-lite"/>
    </source>
</evidence>
<dbReference type="InterPro" id="IPR012942">
    <property type="entry name" value="SRR1-like"/>
</dbReference>
<dbReference type="Pfam" id="PF07985">
    <property type="entry name" value="SRR1"/>
    <property type="match status" value="1"/>
</dbReference>
<dbReference type="PANTHER" id="PTHR42080:SF1">
    <property type="entry name" value="SRR1-LIKE DOMAIN-CONTAINING PROTEIN"/>
    <property type="match status" value="1"/>
</dbReference>
<evidence type="ECO:0000313" key="4">
    <source>
        <dbReference type="Proteomes" id="UP000244855"/>
    </source>
</evidence>
<feature type="region of interest" description="Disordered" evidence="1">
    <location>
        <begin position="1"/>
        <end position="38"/>
    </location>
</feature>
<dbReference type="AlphaFoldDB" id="A0A2V1D9Q4"/>
<evidence type="ECO:0000259" key="2">
    <source>
        <dbReference type="Pfam" id="PF07985"/>
    </source>
</evidence>
<reference evidence="3 4" key="1">
    <citation type="journal article" date="2018" name="Sci. Rep.">
        <title>Comparative genomics provides insights into the lifestyle and reveals functional heterogeneity of dark septate endophytic fungi.</title>
        <authorList>
            <person name="Knapp D.G."/>
            <person name="Nemeth J.B."/>
            <person name="Barry K."/>
            <person name="Hainaut M."/>
            <person name="Henrissat B."/>
            <person name="Johnson J."/>
            <person name="Kuo A."/>
            <person name="Lim J.H.P."/>
            <person name="Lipzen A."/>
            <person name="Nolan M."/>
            <person name="Ohm R.A."/>
            <person name="Tamas L."/>
            <person name="Grigoriev I.V."/>
            <person name="Spatafora J.W."/>
            <person name="Nagy L.G."/>
            <person name="Kovacs G.M."/>
        </authorList>
    </citation>
    <scope>NUCLEOTIDE SEQUENCE [LARGE SCALE GENOMIC DNA]</scope>
    <source>
        <strain evidence="3 4">DSE2036</strain>
    </source>
</reference>
<sequence length="252" mass="28506">MARAKKKQVQTDDGWTVVAGSGSARDDEGSSDQLQDARPQKVVNGLTVEKLVDEFRDMEKRWKKTSCARNLDKMLSLKDWSVRNAVCIGIGSFSLDWEHRYRSLWQLVLFTAVAGILTPENTNLSLHAQEPAFTAIDAAFLATLNISVLTSSIQDHISTSSFVFAPFVDWFLLLPLFLQAKDPELYIGNEVLDNYRAFANTQEKREVLAECNRLGKAFRVGRERRKVPDFELHGSALDGLVMYWKDVDSDEE</sequence>
<dbReference type="EMBL" id="KZ805517">
    <property type="protein sequence ID" value="PVH94866.1"/>
    <property type="molecule type" value="Genomic_DNA"/>
</dbReference>
<evidence type="ECO:0000313" key="3">
    <source>
        <dbReference type="EMBL" id="PVH94866.1"/>
    </source>
</evidence>
<gene>
    <name evidence="3" type="ORF">DM02DRAFT_618290</name>
</gene>
<dbReference type="Proteomes" id="UP000244855">
    <property type="component" value="Unassembled WGS sequence"/>
</dbReference>
<name>A0A2V1D9Q4_9PLEO</name>
<organism evidence="3 4">
    <name type="scientific">Periconia macrospinosa</name>
    <dbReference type="NCBI Taxonomy" id="97972"/>
    <lineage>
        <taxon>Eukaryota</taxon>
        <taxon>Fungi</taxon>
        <taxon>Dikarya</taxon>
        <taxon>Ascomycota</taxon>
        <taxon>Pezizomycotina</taxon>
        <taxon>Dothideomycetes</taxon>
        <taxon>Pleosporomycetidae</taxon>
        <taxon>Pleosporales</taxon>
        <taxon>Massarineae</taxon>
        <taxon>Periconiaceae</taxon>
        <taxon>Periconia</taxon>
    </lineage>
</organism>
<accession>A0A2V1D9Q4</accession>
<dbReference type="PANTHER" id="PTHR42080">
    <property type="entry name" value="SRR1 DOMAIN-CONTAINING PROTEIN"/>
    <property type="match status" value="1"/>
</dbReference>
<feature type="domain" description="SRR1-like" evidence="2">
    <location>
        <begin position="74"/>
        <end position="224"/>
    </location>
</feature>
<protein>
    <recommendedName>
        <fullName evidence="2">SRR1-like domain-containing protein</fullName>
    </recommendedName>
</protein>